<dbReference type="Gene3D" id="3.30.70.1820">
    <property type="entry name" value="L1 transposable element, RRM domain"/>
    <property type="match status" value="1"/>
</dbReference>
<evidence type="ECO:0000313" key="3">
    <source>
        <dbReference type="Proteomes" id="UP000821866"/>
    </source>
</evidence>
<organism evidence="2 3">
    <name type="scientific">Rhipicephalus microplus</name>
    <name type="common">Cattle tick</name>
    <name type="synonym">Boophilus microplus</name>
    <dbReference type="NCBI Taxonomy" id="6941"/>
    <lineage>
        <taxon>Eukaryota</taxon>
        <taxon>Metazoa</taxon>
        <taxon>Ecdysozoa</taxon>
        <taxon>Arthropoda</taxon>
        <taxon>Chelicerata</taxon>
        <taxon>Arachnida</taxon>
        <taxon>Acari</taxon>
        <taxon>Parasitiformes</taxon>
        <taxon>Ixodida</taxon>
        <taxon>Ixodoidea</taxon>
        <taxon>Ixodidae</taxon>
        <taxon>Rhipicephalinae</taxon>
        <taxon>Rhipicephalus</taxon>
        <taxon>Boophilus</taxon>
    </lineage>
</organism>
<protein>
    <submittedName>
        <fullName evidence="2">Uncharacterized protein</fullName>
    </submittedName>
</protein>
<dbReference type="EMBL" id="JABSTU010000002">
    <property type="protein sequence ID" value="KAH8036468.1"/>
    <property type="molecule type" value="Genomic_DNA"/>
</dbReference>
<sequence length="190" mass="21854">MRSVKAPTRLAQTTEVQNGAVEKKFASELAEIHHKLTELLGIKVKVDALLEIKITVDKTEESMEVMSSKYDEVLAQMAKQSAEMSDLRKRVMRLEAQDKQKDGEKLQQELNELDQYSRRLNLEVNGLTYHENENLLAKLNQLATDLKLPQLSESDIEAAHRVPSRNERTRDKPNTVIVRFASRKTKQNWL</sequence>
<dbReference type="Proteomes" id="UP000821866">
    <property type="component" value="Chromosome 10"/>
</dbReference>
<reference evidence="2" key="1">
    <citation type="journal article" date="2020" name="Cell">
        <title>Large-Scale Comparative Analyses of Tick Genomes Elucidate Their Genetic Diversity and Vector Capacities.</title>
        <authorList>
            <consortium name="Tick Genome and Microbiome Consortium (TIGMIC)"/>
            <person name="Jia N."/>
            <person name="Wang J."/>
            <person name="Shi W."/>
            <person name="Du L."/>
            <person name="Sun Y."/>
            <person name="Zhan W."/>
            <person name="Jiang J.F."/>
            <person name="Wang Q."/>
            <person name="Zhang B."/>
            <person name="Ji P."/>
            <person name="Bell-Sakyi L."/>
            <person name="Cui X.M."/>
            <person name="Yuan T.T."/>
            <person name="Jiang B.G."/>
            <person name="Yang W.F."/>
            <person name="Lam T.T."/>
            <person name="Chang Q.C."/>
            <person name="Ding S.J."/>
            <person name="Wang X.J."/>
            <person name="Zhu J.G."/>
            <person name="Ruan X.D."/>
            <person name="Zhao L."/>
            <person name="Wei J.T."/>
            <person name="Ye R.Z."/>
            <person name="Que T.C."/>
            <person name="Du C.H."/>
            <person name="Zhou Y.H."/>
            <person name="Cheng J.X."/>
            <person name="Dai P.F."/>
            <person name="Guo W.B."/>
            <person name="Han X.H."/>
            <person name="Huang E.J."/>
            <person name="Li L.F."/>
            <person name="Wei W."/>
            <person name="Gao Y.C."/>
            <person name="Liu J.Z."/>
            <person name="Shao H.Z."/>
            <person name="Wang X."/>
            <person name="Wang C.C."/>
            <person name="Yang T.C."/>
            <person name="Huo Q.B."/>
            <person name="Li W."/>
            <person name="Chen H.Y."/>
            <person name="Chen S.E."/>
            <person name="Zhou L.G."/>
            <person name="Ni X.B."/>
            <person name="Tian J.H."/>
            <person name="Sheng Y."/>
            <person name="Liu T."/>
            <person name="Pan Y.S."/>
            <person name="Xia L.Y."/>
            <person name="Li J."/>
            <person name="Zhao F."/>
            <person name="Cao W.C."/>
        </authorList>
    </citation>
    <scope>NUCLEOTIDE SEQUENCE</scope>
    <source>
        <strain evidence="2">Rmic-2018</strain>
    </source>
</reference>
<accession>A0A9J6EQP3</accession>
<gene>
    <name evidence="2" type="ORF">HPB51_000636</name>
</gene>
<keyword evidence="1" id="KW-0175">Coiled coil</keyword>
<proteinExistence type="predicted"/>
<name>A0A9J6EQP3_RHIMP</name>
<dbReference type="PANTHER" id="PTHR11505">
    <property type="entry name" value="L1 TRANSPOSABLE ELEMENT-RELATED"/>
    <property type="match status" value="1"/>
</dbReference>
<dbReference type="InterPro" id="IPR004244">
    <property type="entry name" value="Transposase_22"/>
</dbReference>
<dbReference type="AlphaFoldDB" id="A0A9J6EQP3"/>
<reference evidence="2" key="2">
    <citation type="submission" date="2021-09" db="EMBL/GenBank/DDBJ databases">
        <authorList>
            <person name="Jia N."/>
            <person name="Wang J."/>
            <person name="Shi W."/>
            <person name="Du L."/>
            <person name="Sun Y."/>
            <person name="Zhan W."/>
            <person name="Jiang J."/>
            <person name="Wang Q."/>
            <person name="Zhang B."/>
            <person name="Ji P."/>
            <person name="Sakyi L.B."/>
            <person name="Cui X."/>
            <person name="Yuan T."/>
            <person name="Jiang B."/>
            <person name="Yang W."/>
            <person name="Lam T.T.-Y."/>
            <person name="Chang Q."/>
            <person name="Ding S."/>
            <person name="Wang X."/>
            <person name="Zhu J."/>
            <person name="Ruan X."/>
            <person name="Zhao L."/>
            <person name="Wei J."/>
            <person name="Que T."/>
            <person name="Du C."/>
            <person name="Cheng J."/>
            <person name="Dai P."/>
            <person name="Han X."/>
            <person name="Huang E."/>
            <person name="Gao Y."/>
            <person name="Liu J."/>
            <person name="Shao H."/>
            <person name="Ye R."/>
            <person name="Li L."/>
            <person name="Wei W."/>
            <person name="Wang X."/>
            <person name="Wang C."/>
            <person name="Huo Q."/>
            <person name="Li W."/>
            <person name="Guo W."/>
            <person name="Chen H."/>
            <person name="Chen S."/>
            <person name="Zhou L."/>
            <person name="Zhou L."/>
            <person name="Ni X."/>
            <person name="Tian J."/>
            <person name="Zhou Y."/>
            <person name="Sheng Y."/>
            <person name="Liu T."/>
            <person name="Pan Y."/>
            <person name="Xia L."/>
            <person name="Li J."/>
            <person name="Zhao F."/>
            <person name="Cao W."/>
        </authorList>
    </citation>
    <scope>NUCLEOTIDE SEQUENCE</scope>
    <source>
        <strain evidence="2">Rmic-2018</strain>
        <tissue evidence="2">Larvae</tissue>
    </source>
</reference>
<comment type="caution">
    <text evidence="2">The sequence shown here is derived from an EMBL/GenBank/DDBJ whole genome shotgun (WGS) entry which is preliminary data.</text>
</comment>
<feature type="coiled-coil region" evidence="1">
    <location>
        <begin position="70"/>
        <end position="123"/>
    </location>
</feature>
<evidence type="ECO:0000313" key="2">
    <source>
        <dbReference type="EMBL" id="KAH8036468.1"/>
    </source>
</evidence>
<keyword evidence="3" id="KW-1185">Reference proteome</keyword>
<evidence type="ECO:0000256" key="1">
    <source>
        <dbReference type="SAM" id="Coils"/>
    </source>
</evidence>